<evidence type="ECO:0000313" key="3">
    <source>
        <dbReference type="Proteomes" id="UP001197214"/>
    </source>
</evidence>
<dbReference type="InterPro" id="IPR008257">
    <property type="entry name" value="Pept_M19"/>
</dbReference>
<dbReference type="Proteomes" id="UP001197214">
    <property type="component" value="Unassembled WGS sequence"/>
</dbReference>
<keyword evidence="3" id="KW-1185">Reference proteome</keyword>
<evidence type="ECO:0000313" key="2">
    <source>
        <dbReference type="EMBL" id="MBW4332146.1"/>
    </source>
</evidence>
<sequence>MKRMAIILAGAAALAVGAPTIPAAAQDTAGDAAIATRVERVLDAMPVIDGHNDLPWEIRVRFDSDPVRAGLDHDTAGLPKPADAADDWMPLMTDIPRLRAGHVGGQFWSVWIPTSLTGAPAVETTIEQIDLVKRMIAAYPQAFAMAYGADDIVRIEKQGKIASLIGIEGGHQIGGSLAVLRQMYALGARYMTLTHSQNTPWADSATDAPEHHGLTDFGKQVVREMNRLGMLVDLSHVSADTMRDALAVSSAPVIFSHSGARAVTDHPRNVPDDVLRLVKANRGIVMVNFYPGYVSQARAEWLAASAGEKARENAPPFSGIYIGQPERAKAAYAKWLGDHPMPEVTVAMVADHVDHIAKVCGVDCVGIGSDFDGVPATPKGLDGVDKYPALFAELARRGWSDADLKKLAGGNLLRVLREAEAVAAKAR</sequence>
<evidence type="ECO:0000256" key="1">
    <source>
        <dbReference type="SAM" id="SignalP"/>
    </source>
</evidence>
<reference evidence="2 3" key="1">
    <citation type="submission" date="2021-07" db="EMBL/GenBank/DDBJ databases">
        <title>Stakelama flava sp. nov., a novel endophytic bacterium isolated from branch of Kandelia candel.</title>
        <authorList>
            <person name="Tuo L."/>
        </authorList>
    </citation>
    <scope>NUCLEOTIDE SEQUENCE [LARGE SCALE GENOMIC DNA]</scope>
    <source>
        <strain evidence="2 3">CBK3Z-3</strain>
    </source>
</reference>
<accession>A0ABS6XRU8</accession>
<gene>
    <name evidence="2" type="ORF">KY084_14865</name>
</gene>
<name>A0ABS6XRU8_9SPHN</name>
<dbReference type="CDD" id="cd01301">
    <property type="entry name" value="rDP_like"/>
    <property type="match status" value="1"/>
</dbReference>
<dbReference type="PANTHER" id="PTHR10443:SF12">
    <property type="entry name" value="DIPEPTIDASE"/>
    <property type="match status" value="1"/>
</dbReference>
<dbReference type="PROSITE" id="PS51365">
    <property type="entry name" value="RENAL_DIPEPTIDASE_2"/>
    <property type="match status" value="1"/>
</dbReference>
<organism evidence="2 3">
    <name type="scientific">Stakelama flava</name>
    <dbReference type="NCBI Taxonomy" id="2860338"/>
    <lineage>
        <taxon>Bacteria</taxon>
        <taxon>Pseudomonadati</taxon>
        <taxon>Pseudomonadota</taxon>
        <taxon>Alphaproteobacteria</taxon>
        <taxon>Sphingomonadales</taxon>
        <taxon>Sphingomonadaceae</taxon>
        <taxon>Stakelama</taxon>
    </lineage>
</organism>
<proteinExistence type="predicted"/>
<comment type="caution">
    <text evidence="2">The sequence shown here is derived from an EMBL/GenBank/DDBJ whole genome shotgun (WGS) entry which is preliminary data.</text>
</comment>
<keyword evidence="1" id="KW-0732">Signal</keyword>
<feature type="signal peptide" evidence="1">
    <location>
        <begin position="1"/>
        <end position="25"/>
    </location>
</feature>
<dbReference type="PANTHER" id="PTHR10443">
    <property type="entry name" value="MICROSOMAL DIPEPTIDASE"/>
    <property type="match status" value="1"/>
</dbReference>
<protein>
    <submittedName>
        <fullName evidence="2">Dipeptidase</fullName>
    </submittedName>
</protein>
<feature type="chain" id="PRO_5047094954" evidence="1">
    <location>
        <begin position="26"/>
        <end position="427"/>
    </location>
</feature>
<dbReference type="EMBL" id="JAHWZX010000019">
    <property type="protein sequence ID" value="MBW4332146.1"/>
    <property type="molecule type" value="Genomic_DNA"/>
</dbReference>
<dbReference type="Pfam" id="PF01244">
    <property type="entry name" value="Peptidase_M19"/>
    <property type="match status" value="1"/>
</dbReference>